<feature type="domain" description="NAC" evidence="5">
    <location>
        <begin position="54"/>
        <end position="223"/>
    </location>
</feature>
<dbReference type="AlphaFoldDB" id="A0A8T2SXF1"/>
<evidence type="ECO:0000313" key="7">
    <source>
        <dbReference type="Proteomes" id="UP000825935"/>
    </source>
</evidence>
<evidence type="ECO:0000256" key="1">
    <source>
        <dbReference type="ARBA" id="ARBA00023015"/>
    </source>
</evidence>
<comment type="caution">
    <text evidence="6">The sequence shown here is derived from an EMBL/GenBank/DDBJ whole genome shotgun (WGS) entry which is preliminary data.</text>
</comment>
<sequence length="223" mass="25010">MQHSCSLIPIRRKDRRRFELQSPTMYENLTNSCHMFPITGACSSPKLGLNSNELPPGFRFQPTEEELVCFYLFLKTARLSLPAHLIPEVDLHNHDPWNLPGISPLPVNSYQWFFFTYVDPKYQSGSRANRVTPSGYWKATGRPSFVVACATTSLLTDIKSNTSVDQMSPEQTESPSSNSGVSERGSAIGSKKTLVFYAGRAPDGQRTPWVMHEFHLSPHLCSA</sequence>
<dbReference type="Proteomes" id="UP000825935">
    <property type="component" value="Chromosome 17"/>
</dbReference>
<dbReference type="Pfam" id="PF02365">
    <property type="entry name" value="NAM"/>
    <property type="match status" value="2"/>
</dbReference>
<dbReference type="InterPro" id="IPR003441">
    <property type="entry name" value="NAC-dom"/>
</dbReference>
<name>A0A8T2SXF1_CERRI</name>
<evidence type="ECO:0000313" key="6">
    <source>
        <dbReference type="EMBL" id="KAH7373207.1"/>
    </source>
</evidence>
<dbReference type="EMBL" id="CM035422">
    <property type="protein sequence ID" value="KAH7373207.1"/>
    <property type="molecule type" value="Genomic_DNA"/>
</dbReference>
<accession>A0A8T2SXF1</accession>
<dbReference type="OMA" id="FPITGAC"/>
<keyword evidence="3" id="KW-0539">Nucleus</keyword>
<dbReference type="SUPFAM" id="SSF101941">
    <property type="entry name" value="NAC domain"/>
    <property type="match status" value="2"/>
</dbReference>
<dbReference type="PANTHER" id="PTHR31744">
    <property type="entry name" value="PROTEIN CUP-SHAPED COTYLEDON 2-RELATED"/>
    <property type="match status" value="1"/>
</dbReference>
<reference evidence="6" key="1">
    <citation type="submission" date="2021-08" db="EMBL/GenBank/DDBJ databases">
        <title>WGS assembly of Ceratopteris richardii.</title>
        <authorList>
            <person name="Marchant D.B."/>
            <person name="Chen G."/>
            <person name="Jenkins J."/>
            <person name="Shu S."/>
            <person name="Leebens-Mack J."/>
            <person name="Grimwood J."/>
            <person name="Schmutz J."/>
            <person name="Soltis P."/>
            <person name="Soltis D."/>
            <person name="Chen Z.-H."/>
        </authorList>
    </citation>
    <scope>NUCLEOTIDE SEQUENCE</scope>
    <source>
        <strain evidence="6">Whitten #5841</strain>
        <tissue evidence="6">Leaf</tissue>
    </source>
</reference>
<organism evidence="6 7">
    <name type="scientific">Ceratopteris richardii</name>
    <name type="common">Triangle waterfern</name>
    <dbReference type="NCBI Taxonomy" id="49495"/>
    <lineage>
        <taxon>Eukaryota</taxon>
        <taxon>Viridiplantae</taxon>
        <taxon>Streptophyta</taxon>
        <taxon>Embryophyta</taxon>
        <taxon>Tracheophyta</taxon>
        <taxon>Polypodiopsida</taxon>
        <taxon>Polypodiidae</taxon>
        <taxon>Polypodiales</taxon>
        <taxon>Pteridineae</taxon>
        <taxon>Pteridaceae</taxon>
        <taxon>Parkerioideae</taxon>
        <taxon>Ceratopteris</taxon>
    </lineage>
</organism>
<keyword evidence="2" id="KW-0804">Transcription</keyword>
<evidence type="ECO:0000259" key="5">
    <source>
        <dbReference type="PROSITE" id="PS51005"/>
    </source>
</evidence>
<evidence type="ECO:0000256" key="2">
    <source>
        <dbReference type="ARBA" id="ARBA00023163"/>
    </source>
</evidence>
<feature type="region of interest" description="Disordered" evidence="4">
    <location>
        <begin position="160"/>
        <end position="185"/>
    </location>
</feature>
<feature type="compositionally biased region" description="Polar residues" evidence="4">
    <location>
        <begin position="160"/>
        <end position="181"/>
    </location>
</feature>
<keyword evidence="1" id="KW-0805">Transcription regulation</keyword>
<dbReference type="GO" id="GO:0003677">
    <property type="term" value="F:DNA binding"/>
    <property type="evidence" value="ECO:0007669"/>
    <property type="project" value="InterPro"/>
</dbReference>
<gene>
    <name evidence="6" type="ORF">KP509_17G044200</name>
</gene>
<protein>
    <recommendedName>
        <fullName evidence="5">NAC domain-containing protein</fullName>
    </recommendedName>
</protein>
<dbReference type="Gene3D" id="2.170.150.80">
    <property type="entry name" value="NAC domain"/>
    <property type="match status" value="1"/>
</dbReference>
<evidence type="ECO:0000256" key="3">
    <source>
        <dbReference type="ARBA" id="ARBA00023242"/>
    </source>
</evidence>
<dbReference type="PROSITE" id="PS51005">
    <property type="entry name" value="NAC"/>
    <property type="match status" value="1"/>
</dbReference>
<keyword evidence="7" id="KW-1185">Reference proteome</keyword>
<dbReference type="OrthoDB" id="1921961at2759"/>
<proteinExistence type="predicted"/>
<dbReference type="GO" id="GO:0006355">
    <property type="term" value="P:regulation of DNA-templated transcription"/>
    <property type="evidence" value="ECO:0007669"/>
    <property type="project" value="InterPro"/>
</dbReference>
<evidence type="ECO:0000256" key="4">
    <source>
        <dbReference type="SAM" id="MobiDB-lite"/>
    </source>
</evidence>
<dbReference type="InterPro" id="IPR036093">
    <property type="entry name" value="NAC_dom_sf"/>
</dbReference>